<dbReference type="AlphaFoldDB" id="A0AAV4LSW9"/>
<dbReference type="GeneID" id="94194767"/>
<organism evidence="3 4">
    <name type="scientific">Babesia caballi</name>
    <dbReference type="NCBI Taxonomy" id="5871"/>
    <lineage>
        <taxon>Eukaryota</taxon>
        <taxon>Sar</taxon>
        <taxon>Alveolata</taxon>
        <taxon>Apicomplexa</taxon>
        <taxon>Aconoidasida</taxon>
        <taxon>Piroplasmida</taxon>
        <taxon>Babesiidae</taxon>
        <taxon>Babesia</taxon>
    </lineage>
</organism>
<keyword evidence="4" id="KW-1185">Reference proteome</keyword>
<feature type="region of interest" description="Disordered" evidence="1">
    <location>
        <begin position="687"/>
        <end position="734"/>
    </location>
</feature>
<evidence type="ECO:0000313" key="4">
    <source>
        <dbReference type="Proteomes" id="UP001497744"/>
    </source>
</evidence>
<sequence length="804" mass="85784">MPWDKMAWIDISREAVGNSPDDFSEESVQEYSASLEDIDDECVDVDDGGNIGEGFPATDASIETLSWKSPMSQCAEGLDHVMSLLPEVGGDVAEEFSVPESWQNAVADPLDSTPMAGGTVTPPFPLSQAAATSRNGGASRVDWPGRRDNVSIGEDSLALGSFVASYADPLGDVWASAHDDADVATPGPASVSTETYPLFEAIASQYNSCSSAASVKSSMPSCGVQGVLLPGSSAEGENLRGDGGDIDVGGASSGGPALKSESAVGGGEMVGDGTVATKRSSQQEDAALGAVVPATAAAGEAQPTEGTAEPPVVKRGRGRPKGSGKHKPNKEAKKTAVDGGAAAADETCPPSKKPRGRFKRGGRRKDAGDGDAFGALGGATATGLFSRGDLLLAALQKLRYCRLNTPIPAKLLEDGAEEYFEEPVVTGSLSDYEFDLDCCDSEASGIEELREQAGSGNTVFLSKCHLSYDRAGAQCWCCCYVDFFGSVAQKQFAVEVFGFELAERLAHRCRDKAETVFHMLWIQHNRSLLECSIPRDATVAVLQRFAQLRHVVVRVDRMGMLSTQMGQIVKLVRFAFVPSVDTGARRFAARKMTRAVIPPVTQDDIRGALREIISPDNLQGTSLLSIREELGRVFSKPTSYFDERKDEVNDLILEMLNEMYGSQPQEGEVKAEEGVFDANVEASEAQLKVESGQKPSKRAARAASVEGSESRLSVGSETGDEVDRPNKRVKQSQSSIMTRNEFLENAKALKVQIEDSTFEVPARVFSTNSCGWYLSEKIKLNVAGKEIICQVGLNCTVVGSKQWA</sequence>
<dbReference type="RefSeq" id="XP_067715355.1">
    <property type="nucleotide sequence ID" value="XM_067859254.1"/>
</dbReference>
<comment type="caution">
    <text evidence="3">The sequence shown here is derived from an EMBL/GenBank/DDBJ whole genome shotgun (WGS) entry which is preliminary data.</text>
</comment>
<dbReference type="InterPro" id="IPR014876">
    <property type="entry name" value="DEK_C"/>
</dbReference>
<gene>
    <name evidence="3" type="ORF">BcabD6B2_27210</name>
</gene>
<protein>
    <submittedName>
        <fullName evidence="3">Matrix-remodeling-associated 5 isoform X1, putative</fullName>
    </submittedName>
</protein>
<feature type="region of interest" description="Disordered" evidence="1">
    <location>
        <begin position="234"/>
        <end position="371"/>
    </location>
</feature>
<reference evidence="3 4" key="1">
    <citation type="submission" date="2021-06" db="EMBL/GenBank/DDBJ databases">
        <title>Genome sequence of Babesia caballi.</title>
        <authorList>
            <person name="Yamagishi J."/>
            <person name="Kidaka T."/>
            <person name="Ochi A."/>
        </authorList>
    </citation>
    <scope>NUCLEOTIDE SEQUENCE [LARGE SCALE GENOMIC DNA]</scope>
    <source>
        <strain evidence="3">USDA-D6B2</strain>
    </source>
</reference>
<feature type="compositionally biased region" description="Basic residues" evidence="1">
    <location>
        <begin position="314"/>
        <end position="328"/>
    </location>
</feature>
<dbReference type="PROSITE" id="PS51998">
    <property type="entry name" value="DEK_C"/>
    <property type="match status" value="1"/>
</dbReference>
<evidence type="ECO:0000256" key="1">
    <source>
        <dbReference type="SAM" id="MobiDB-lite"/>
    </source>
</evidence>
<evidence type="ECO:0000313" key="3">
    <source>
        <dbReference type="EMBL" id="GIX63286.1"/>
    </source>
</evidence>
<dbReference type="Proteomes" id="UP001497744">
    <property type="component" value="Unassembled WGS sequence"/>
</dbReference>
<evidence type="ECO:0000259" key="2">
    <source>
        <dbReference type="PROSITE" id="PS51998"/>
    </source>
</evidence>
<accession>A0AAV4LSW9</accession>
<feature type="compositionally biased region" description="Basic residues" evidence="1">
    <location>
        <begin position="352"/>
        <end position="363"/>
    </location>
</feature>
<proteinExistence type="predicted"/>
<name>A0AAV4LSW9_BABCB</name>
<feature type="domain" description="DEK-C" evidence="2">
    <location>
        <begin position="599"/>
        <end position="657"/>
    </location>
</feature>
<dbReference type="EMBL" id="BPLF01000002">
    <property type="protein sequence ID" value="GIX63286.1"/>
    <property type="molecule type" value="Genomic_DNA"/>
</dbReference>
<feature type="compositionally biased region" description="Low complexity" evidence="1">
    <location>
        <begin position="286"/>
        <end position="313"/>
    </location>
</feature>